<evidence type="ECO:0000256" key="2">
    <source>
        <dbReference type="ARBA" id="ARBA00022729"/>
    </source>
</evidence>
<evidence type="ECO:0000256" key="5">
    <source>
        <dbReference type="ARBA" id="ARBA00023027"/>
    </source>
</evidence>
<keyword evidence="5" id="KW-0520">NAD</keyword>
<dbReference type="Pfam" id="PF01593">
    <property type="entry name" value="Amino_oxidase"/>
    <property type="match status" value="1"/>
</dbReference>
<dbReference type="EMBL" id="AAWS01000005">
    <property type="protein sequence ID" value="EAY30682.1"/>
    <property type="molecule type" value="Genomic_DNA"/>
</dbReference>
<reference evidence="7 8" key="1">
    <citation type="submission" date="2007-01" db="EMBL/GenBank/DDBJ databases">
        <authorList>
            <person name="Haygood M."/>
            <person name="Podell S."/>
            <person name="Anderson C."/>
            <person name="Hopkinson B."/>
            <person name="Roe K."/>
            <person name="Barbeau K."/>
            <person name="Gaasterland T."/>
            <person name="Ferriera S."/>
            <person name="Johnson J."/>
            <person name="Kravitz S."/>
            <person name="Beeson K."/>
            <person name="Sutton G."/>
            <person name="Rogers Y.-H."/>
            <person name="Friedman R."/>
            <person name="Frazier M."/>
            <person name="Venter J.C."/>
        </authorList>
    </citation>
    <scope>NUCLEOTIDE SEQUENCE [LARGE SCALE GENOMIC DNA]</scope>
    <source>
        <strain evidence="7 8">ATCC 23134</strain>
    </source>
</reference>
<evidence type="ECO:0000313" key="8">
    <source>
        <dbReference type="Proteomes" id="UP000004095"/>
    </source>
</evidence>
<evidence type="ECO:0000313" key="7">
    <source>
        <dbReference type="EMBL" id="EAY30682.1"/>
    </source>
</evidence>
<dbReference type="PANTHER" id="PTHR46091:SF3">
    <property type="entry name" value="AMINE OXIDASE DOMAIN-CONTAINING PROTEIN"/>
    <property type="match status" value="1"/>
</dbReference>
<proteinExistence type="predicted"/>
<keyword evidence="3" id="KW-0274">FAD</keyword>
<gene>
    <name evidence="7" type="ORF">M23134_01006</name>
</gene>
<dbReference type="PANTHER" id="PTHR46091">
    <property type="entry name" value="BLR7054 PROTEIN"/>
    <property type="match status" value="1"/>
</dbReference>
<keyword evidence="8" id="KW-1185">Reference proteome</keyword>
<sequence length="528" mass="59924">MIQSYKKNYKALDHYDAIFIGSGLGSLTSAALMAKEGKKVLVLERHYTAGGFTHIFKRRGYEWDVGIHYIGEVHREQSVLRKLFDYITDSQLKWADMGEVYDRIVIGEKMYDFVKGTANFKEKLKEYFPAEADAIDQYVDLVFKVTKTSRNFYMEKAMPPMVSKMSGGLMRNPYLKYATRTTQDVLEEITQNQELIKVLTGQYGDYGLPPKQSSFGMHASLVRHYFSGGNFPIGGSSQVVDTIAPVLEASGSTILVSAEVDEVIIENNKAVGVKMADGKEFRADRVVSGAGVMTTYKTLVPEAVVKKHQLDEQVTKVNNSVAHLSLYIGLKGSPEELKLPKANYWVYPGDLSHDECVERYSQDTSQPFPVVYVSFPSAKDPDWSNRYPGRSTIDIITLMPYNVFEKWENTRWKKRGEEYEALKEEYSQRLLEELFKLEPHLRGKIDCYELSTPITTKHFINYEKGEIYGLDHSPERFKHKFLRPHTPIKNFYLTGQDIVTAGIGGALFSGLLTTSAITKKNLLKKVMG</sequence>
<keyword evidence="1" id="KW-0285">Flavoprotein</keyword>
<evidence type="ECO:0000256" key="3">
    <source>
        <dbReference type="ARBA" id="ARBA00022827"/>
    </source>
</evidence>
<protein>
    <submittedName>
        <fullName evidence="7">All-trans-13,14-dihydroretinol saturase</fullName>
    </submittedName>
</protein>
<dbReference type="GO" id="GO:0016491">
    <property type="term" value="F:oxidoreductase activity"/>
    <property type="evidence" value="ECO:0007669"/>
    <property type="project" value="InterPro"/>
</dbReference>
<dbReference type="OrthoDB" id="9789960at2"/>
<keyword evidence="2" id="KW-0732">Signal</keyword>
<comment type="caution">
    <text evidence="7">The sequence shown here is derived from an EMBL/GenBank/DDBJ whole genome shotgun (WGS) entry which is preliminary data.</text>
</comment>
<feature type="domain" description="Amine oxidase" evidence="6">
    <location>
        <begin position="27"/>
        <end position="302"/>
    </location>
</feature>
<dbReference type="Proteomes" id="UP000004095">
    <property type="component" value="Unassembled WGS sequence"/>
</dbReference>
<keyword evidence="4" id="KW-0521">NADP</keyword>
<dbReference type="InterPro" id="IPR036188">
    <property type="entry name" value="FAD/NAD-bd_sf"/>
</dbReference>
<name>A1ZFA8_MICM2</name>
<dbReference type="eggNOG" id="COG1233">
    <property type="taxonomic scope" value="Bacteria"/>
</dbReference>
<accession>A1ZFA8</accession>
<dbReference type="RefSeq" id="WP_002694371.1">
    <property type="nucleotide sequence ID" value="NZ_AAWS01000005.1"/>
</dbReference>
<dbReference type="AlphaFoldDB" id="A1ZFA8"/>
<dbReference type="InterPro" id="IPR002937">
    <property type="entry name" value="Amino_oxidase"/>
</dbReference>
<evidence type="ECO:0000259" key="6">
    <source>
        <dbReference type="Pfam" id="PF01593"/>
    </source>
</evidence>
<dbReference type="SUPFAM" id="SSF51905">
    <property type="entry name" value="FAD/NAD(P)-binding domain"/>
    <property type="match status" value="1"/>
</dbReference>
<evidence type="ECO:0000256" key="1">
    <source>
        <dbReference type="ARBA" id="ARBA00022630"/>
    </source>
</evidence>
<dbReference type="Gene3D" id="3.50.50.60">
    <property type="entry name" value="FAD/NAD(P)-binding domain"/>
    <property type="match status" value="2"/>
</dbReference>
<evidence type="ECO:0000256" key="4">
    <source>
        <dbReference type="ARBA" id="ARBA00022857"/>
    </source>
</evidence>
<dbReference type="InterPro" id="IPR052206">
    <property type="entry name" value="Retinol_saturase"/>
</dbReference>
<organism evidence="7 8">
    <name type="scientific">Microscilla marina ATCC 23134</name>
    <dbReference type="NCBI Taxonomy" id="313606"/>
    <lineage>
        <taxon>Bacteria</taxon>
        <taxon>Pseudomonadati</taxon>
        <taxon>Bacteroidota</taxon>
        <taxon>Cytophagia</taxon>
        <taxon>Cytophagales</taxon>
        <taxon>Microscillaceae</taxon>
        <taxon>Microscilla</taxon>
    </lineage>
</organism>